<accession>A0ABX6F2X8</accession>
<keyword evidence="3" id="KW-1185">Reference proteome</keyword>
<feature type="compositionally biased region" description="Basic and acidic residues" evidence="1">
    <location>
        <begin position="387"/>
        <end position="396"/>
    </location>
</feature>
<gene>
    <name evidence="2" type="primary">BSP1</name>
    <name evidence="2" type="ORF">FIM1_4582</name>
</gene>
<feature type="compositionally biased region" description="Low complexity" evidence="1">
    <location>
        <begin position="509"/>
        <end position="524"/>
    </location>
</feature>
<dbReference type="EMBL" id="CP015061">
    <property type="protein sequence ID" value="QGN18256.1"/>
    <property type="molecule type" value="Genomic_DNA"/>
</dbReference>
<proteinExistence type="predicted"/>
<reference evidence="2 3" key="1">
    <citation type="submission" date="2016-03" db="EMBL/GenBank/DDBJ databases">
        <title>How can Kluyveromyces marxianus grow so fast - potential evolutionary course in Saccharomyces Complex revealed by comparative genomics.</title>
        <authorList>
            <person name="Mo W."/>
            <person name="Lu W."/>
            <person name="Yang X."/>
            <person name="Qi J."/>
            <person name="Lv H."/>
        </authorList>
    </citation>
    <scope>NUCLEOTIDE SEQUENCE [LARGE SCALE GENOMIC DNA]</scope>
    <source>
        <strain evidence="2 3">FIM1</strain>
    </source>
</reference>
<feature type="compositionally biased region" description="Basic and acidic residues" evidence="1">
    <location>
        <begin position="222"/>
        <end position="234"/>
    </location>
</feature>
<feature type="region of interest" description="Disordered" evidence="1">
    <location>
        <begin position="491"/>
        <end position="541"/>
    </location>
</feature>
<sequence length="541" mass="60370">MSRSRDPELNSFLSRVEQLDSERSKQKPAVKPKPKTLKYDDNDFKKAEDLLNGSYVNRSQPIHNDVADEQVSSLAFKSAYNYDKTFSPKKEKGPKVNGKSNGNSSGKTGDMSYSISHMETRRVSKFDDVYRVEETSKTEEGYFVSKEDYEMLMSIKGRLEESRTHEQENERELEHKRLPSRPVVIPNRRTSDSPYEQNPPLPNRGRGKKSEEGTPLFSSRNFIDHDNFLDHDIINEPPKSSRKGKSVPPPPPPKKNTIKKPILAASSGSPSKKSSSAEVPNEVLPRAQTKSPLKAAKESLIKSPIKSISKSPTKPTSQPAAKYVIVDEEDSADEFSEMFQKIRLSKESSKSTAEVKGKVPPKPPAKSPSIQLPKLRSPKPKPALPADAKDPKKKSQDQNPDEDEVSALRRSLRKVKTAPPQRNATPEALRAKNKLQKPAVPPKPTIEIPEALTKRDTLVRPATDPQLKSISPALEGLQRQKVILQKQLIEKVGGSSSPELKFENDQVMSPRPTSSTPSKPLPTKSRTRGPKRKLPTDLKKL</sequence>
<dbReference type="Proteomes" id="UP000422736">
    <property type="component" value="Chromosome 7"/>
</dbReference>
<organism evidence="2 3">
    <name type="scientific">Kluyveromyces marxianus</name>
    <name type="common">Yeast</name>
    <name type="synonym">Candida kefyr</name>
    <dbReference type="NCBI Taxonomy" id="4911"/>
    <lineage>
        <taxon>Eukaryota</taxon>
        <taxon>Fungi</taxon>
        <taxon>Dikarya</taxon>
        <taxon>Ascomycota</taxon>
        <taxon>Saccharomycotina</taxon>
        <taxon>Saccharomycetes</taxon>
        <taxon>Saccharomycetales</taxon>
        <taxon>Saccharomycetaceae</taxon>
        <taxon>Kluyveromyces</taxon>
    </lineage>
</organism>
<evidence type="ECO:0000313" key="2">
    <source>
        <dbReference type="EMBL" id="QGN18256.1"/>
    </source>
</evidence>
<reference evidence="2 3" key="2">
    <citation type="submission" date="2019-11" db="EMBL/GenBank/DDBJ databases">
        <authorList>
            <person name="Lu H."/>
        </authorList>
    </citation>
    <scope>NUCLEOTIDE SEQUENCE [LARGE SCALE GENOMIC DNA]</scope>
    <source>
        <strain evidence="2 3">FIM1</strain>
    </source>
</reference>
<feature type="region of interest" description="Disordered" evidence="1">
    <location>
        <begin position="85"/>
        <end position="116"/>
    </location>
</feature>
<feature type="compositionally biased region" description="Basic and acidic residues" evidence="1">
    <location>
        <begin position="344"/>
        <end position="357"/>
    </location>
</feature>
<feature type="region of interest" description="Disordered" evidence="1">
    <location>
        <begin position="343"/>
        <end position="473"/>
    </location>
</feature>
<evidence type="ECO:0000313" key="3">
    <source>
        <dbReference type="Proteomes" id="UP000422736"/>
    </source>
</evidence>
<name>A0ABX6F2X8_KLUMA</name>
<protein>
    <submittedName>
        <fullName evidence="2">Protein BSP1</fullName>
    </submittedName>
</protein>
<feature type="region of interest" description="Disordered" evidence="1">
    <location>
        <begin position="158"/>
        <end position="322"/>
    </location>
</feature>
<feature type="compositionally biased region" description="Low complexity" evidence="1">
    <location>
        <begin position="95"/>
        <end position="107"/>
    </location>
</feature>
<feature type="region of interest" description="Disordered" evidence="1">
    <location>
        <begin position="16"/>
        <end position="42"/>
    </location>
</feature>
<feature type="compositionally biased region" description="Low complexity" evidence="1">
    <location>
        <begin position="301"/>
        <end position="317"/>
    </location>
</feature>
<feature type="compositionally biased region" description="Basic and acidic residues" evidence="1">
    <location>
        <begin position="158"/>
        <end position="177"/>
    </location>
</feature>
<feature type="compositionally biased region" description="Low complexity" evidence="1">
    <location>
        <begin position="259"/>
        <end position="277"/>
    </location>
</feature>
<evidence type="ECO:0000256" key="1">
    <source>
        <dbReference type="SAM" id="MobiDB-lite"/>
    </source>
</evidence>
<feature type="compositionally biased region" description="Basic residues" evidence="1">
    <location>
        <begin position="26"/>
        <end position="36"/>
    </location>
</feature>